<name>A0A8J4H7G4_9BACL</name>
<evidence type="ECO:0000313" key="2">
    <source>
        <dbReference type="EMBL" id="GIQ71187.1"/>
    </source>
</evidence>
<proteinExistence type="predicted"/>
<accession>A0A8J4H7G4</accession>
<feature type="compositionally biased region" description="Polar residues" evidence="1">
    <location>
        <begin position="60"/>
        <end position="79"/>
    </location>
</feature>
<dbReference type="Proteomes" id="UP000677918">
    <property type="component" value="Unassembled WGS sequence"/>
</dbReference>
<dbReference type="RefSeq" id="WP_213413987.1">
    <property type="nucleotide sequence ID" value="NZ_BOVK01000073.1"/>
</dbReference>
<dbReference type="AlphaFoldDB" id="A0A8J4H7G4"/>
<feature type="region of interest" description="Disordered" evidence="1">
    <location>
        <begin position="60"/>
        <end position="106"/>
    </location>
</feature>
<evidence type="ECO:0000256" key="1">
    <source>
        <dbReference type="SAM" id="MobiDB-lite"/>
    </source>
</evidence>
<organism evidence="2 3">
    <name type="scientific">Xylanibacillus composti</name>
    <dbReference type="NCBI Taxonomy" id="1572762"/>
    <lineage>
        <taxon>Bacteria</taxon>
        <taxon>Bacillati</taxon>
        <taxon>Bacillota</taxon>
        <taxon>Bacilli</taxon>
        <taxon>Bacillales</taxon>
        <taxon>Paenibacillaceae</taxon>
        <taxon>Xylanibacillus</taxon>
    </lineage>
</organism>
<feature type="compositionally biased region" description="Low complexity" evidence="1">
    <location>
        <begin position="80"/>
        <end position="93"/>
    </location>
</feature>
<reference evidence="2" key="1">
    <citation type="submission" date="2021-04" db="EMBL/GenBank/DDBJ databases">
        <title>Draft genome sequence of Xylanibacillus composti strain K13.</title>
        <authorList>
            <person name="Uke A."/>
            <person name="Chhe C."/>
            <person name="Baramee S."/>
            <person name="Kosugi A."/>
        </authorList>
    </citation>
    <scope>NUCLEOTIDE SEQUENCE</scope>
    <source>
        <strain evidence="2">K13</strain>
    </source>
</reference>
<evidence type="ECO:0000313" key="3">
    <source>
        <dbReference type="Proteomes" id="UP000677918"/>
    </source>
</evidence>
<sequence>MKLLKMFAITLTVFAVLFIGAVAYLVLDKRDVFTTNSKPGTTASPGTPNDAHNAVQQTPLEASPSTTTDAMPAQPSSTQPADEPSPVSSPEPDNVQPTPNEPEAQEPSTLIIGRWQAANNPNSYFEFFQNGTFTRGTYEAKDSYNEFSGTYAFSSHSRMKLQYEKWTVEVPGYKNTREDDTSHVFDISIDAHTLSIPDAIEKFGTSEWTKVE</sequence>
<comment type="caution">
    <text evidence="2">The sequence shown here is derived from an EMBL/GenBank/DDBJ whole genome shotgun (WGS) entry which is preliminary data.</text>
</comment>
<dbReference type="EMBL" id="BOVK01000073">
    <property type="protein sequence ID" value="GIQ71187.1"/>
    <property type="molecule type" value="Genomic_DNA"/>
</dbReference>
<gene>
    <name evidence="2" type="ORF">XYCOK13_40110</name>
</gene>
<protein>
    <submittedName>
        <fullName evidence="2">Uncharacterized protein</fullName>
    </submittedName>
</protein>
<keyword evidence="3" id="KW-1185">Reference proteome</keyword>